<reference evidence="2" key="1">
    <citation type="submission" date="2016-10" db="EMBL/GenBank/DDBJ databases">
        <authorList>
            <person name="Varghese N."/>
            <person name="Submissions S."/>
        </authorList>
    </citation>
    <scope>NUCLEOTIDE SEQUENCE [LARGE SCALE GENOMIC DNA]</scope>
    <source>
        <strain evidence="2">DSM 17071</strain>
    </source>
</reference>
<dbReference type="OrthoDB" id="789080at2"/>
<name>A0A1G8HXD5_9FLAO</name>
<proteinExistence type="predicted"/>
<protein>
    <submittedName>
        <fullName evidence="1">Uncharacterized protein</fullName>
    </submittedName>
</protein>
<dbReference type="STRING" id="311334.SAMN05421846_104111"/>
<evidence type="ECO:0000313" key="2">
    <source>
        <dbReference type="Proteomes" id="UP000198869"/>
    </source>
</evidence>
<dbReference type="AlphaFoldDB" id="A0A1G8HXD5"/>
<organism evidence="1 2">
    <name type="scientific">Chryseobacterium taeanense</name>
    <dbReference type="NCBI Taxonomy" id="311334"/>
    <lineage>
        <taxon>Bacteria</taxon>
        <taxon>Pseudomonadati</taxon>
        <taxon>Bacteroidota</taxon>
        <taxon>Flavobacteriia</taxon>
        <taxon>Flavobacteriales</taxon>
        <taxon>Weeksellaceae</taxon>
        <taxon>Chryseobacterium group</taxon>
        <taxon>Chryseobacterium</taxon>
    </lineage>
</organism>
<accession>A0A1G8HXD5</accession>
<evidence type="ECO:0000313" key="1">
    <source>
        <dbReference type="EMBL" id="SDI11181.1"/>
    </source>
</evidence>
<dbReference type="RefSeq" id="WP_089856745.1">
    <property type="nucleotide sequence ID" value="NZ_FNDW01000004.1"/>
</dbReference>
<sequence>MINWIREKFKHSLDSKLLFEEAIKCYKIEAFRASLLFSYLGFLNYIKEMIIAGKKPAHIDNSRWDKIIRTLNDENFWEDRVFTELTNSSNTAIFKFNDSIKEQIKYWKGRRNDCAHFKDNEINFHHTEMFWSFLKSNLSKISLEGSKQNLLNKFCDFFDRTKTSINASPDILINEIENAVEYSDLKDFFTSLNNIQIIGSGYYVPDEDKQNVFFRILSEIKNKRIINELVFFIKNQAQNYDLKFVIEFPISINYLNYNQVDIRNIWKVRVWMLGHAKYNILLALIRNNKIPAQETEEFYKDIFKNFNQTGYQNLNLDDNSKKVMFDNNTFNNVAYEIMFVEGNIYTKDYNYINSKEELITLLFLYKDINEVMVEGLKKMVENGIRPYWLQDSLTKLFNENENKKNKILQIAATLNCEQSFYDYFQLN</sequence>
<keyword evidence="2" id="KW-1185">Reference proteome</keyword>
<gene>
    <name evidence="1" type="ORF">SAMN05421846_104111</name>
</gene>
<dbReference type="Proteomes" id="UP000198869">
    <property type="component" value="Unassembled WGS sequence"/>
</dbReference>
<dbReference type="EMBL" id="FNDW01000004">
    <property type="protein sequence ID" value="SDI11181.1"/>
    <property type="molecule type" value="Genomic_DNA"/>
</dbReference>